<name>A0A6H5J1T3_9HYME</name>
<accession>A0A6H5J1T3</accession>
<keyword evidence="2" id="KW-1185">Reference proteome</keyword>
<reference evidence="1 2" key="1">
    <citation type="submission" date="2020-02" db="EMBL/GenBank/DDBJ databases">
        <authorList>
            <person name="Ferguson B K."/>
        </authorList>
    </citation>
    <scope>NUCLEOTIDE SEQUENCE [LARGE SCALE GENOMIC DNA]</scope>
</reference>
<dbReference type="Proteomes" id="UP000479190">
    <property type="component" value="Unassembled WGS sequence"/>
</dbReference>
<proteinExistence type="predicted"/>
<evidence type="ECO:0000313" key="1">
    <source>
        <dbReference type="EMBL" id="CAB0043596.1"/>
    </source>
</evidence>
<evidence type="ECO:0000313" key="2">
    <source>
        <dbReference type="Proteomes" id="UP000479190"/>
    </source>
</evidence>
<organism evidence="1 2">
    <name type="scientific">Trichogramma brassicae</name>
    <dbReference type="NCBI Taxonomy" id="86971"/>
    <lineage>
        <taxon>Eukaryota</taxon>
        <taxon>Metazoa</taxon>
        <taxon>Ecdysozoa</taxon>
        <taxon>Arthropoda</taxon>
        <taxon>Hexapoda</taxon>
        <taxon>Insecta</taxon>
        <taxon>Pterygota</taxon>
        <taxon>Neoptera</taxon>
        <taxon>Endopterygota</taxon>
        <taxon>Hymenoptera</taxon>
        <taxon>Apocrita</taxon>
        <taxon>Proctotrupomorpha</taxon>
        <taxon>Chalcidoidea</taxon>
        <taxon>Trichogrammatidae</taxon>
        <taxon>Trichogramma</taxon>
    </lineage>
</organism>
<dbReference type="OrthoDB" id="6732784at2759"/>
<dbReference type="EMBL" id="CADCXV010001336">
    <property type="protein sequence ID" value="CAB0043596.1"/>
    <property type="molecule type" value="Genomic_DNA"/>
</dbReference>
<gene>
    <name evidence="1" type="ORF">TBRA_LOCUS15184</name>
</gene>
<feature type="non-terminal residue" evidence="1">
    <location>
        <position position="245"/>
    </location>
</feature>
<protein>
    <submittedName>
        <fullName evidence="1">Uncharacterized protein</fullName>
    </submittedName>
</protein>
<dbReference type="AlphaFoldDB" id="A0A6H5J1T3"/>
<sequence>MPGLPLIHRECGARVLSLPEVQRRKRERLHSLLYEVMTPENTTRLMLANLIKTCSFQHIHIEKEIRPEQNRPMQLLYKELDYDESSDENFLVDHELSDAISEYESLCDDDEEFPFPKNLCLCLSNGGVRFLITPHIKFNYFHGYGAFRTVYHYYKMHDEEEFYSFCRLTIRQFNCLYEMVAPNLLKHSNRPPLPPELRLTSVIKFVNKINCMNYRAANDRRLFKNVDRSKKTRRDTLVADSTDRG</sequence>